<dbReference type="Proteomes" id="UP001319882">
    <property type="component" value="Unassembled WGS sequence"/>
</dbReference>
<sequence length="479" mass="51373">MTMTRRPFTRLLATACLAAPLPLLAAAPAALDSDNETLARGAYLATASDCTACHTAPGGQPMAGGLEIASPLGAIIATNITPSKSHGIGDYSEADFVRALREGIRADGANLYPAMPYTAYGHLSDADIHALYVYFMEGVAPVDTPTAETALPFPMNLRVAMKGWNLLFHDAEPLEDDPERSAEWNRGRYLVEGPGHCSSCHTPRGFFMQERDDQALTGAQVGPWYAPDITPDVAAGIGSWRHDELVTYLRTGKLDQAQAAGSMAEAIEHSFQHLTEDDLGAIATYLEALPTAESSSQARSRFDHGEPGDELASFRGDGYAAGLSGDSRGAQLYSANCSSCHQADGSGTDDGYYPRLYQNGVLGDVNATNLIATILYGVDREVGDEHVFMPPFGEQPNAFNALNNDDVAVLANYLLARFGETDDDGHPILQVSADEVQEIREGGPRSPLILLARIGLGVGVVVLALLGLWLIRRRKARRR</sequence>
<dbReference type="Pfam" id="PF00034">
    <property type="entry name" value="Cytochrom_C"/>
    <property type="match status" value="2"/>
</dbReference>
<name>A0ABS8DR58_9GAMM</name>
<keyword evidence="11" id="KW-1133">Transmembrane helix</keyword>
<dbReference type="InterPro" id="IPR006311">
    <property type="entry name" value="TAT_signal"/>
</dbReference>
<evidence type="ECO:0000256" key="2">
    <source>
        <dbReference type="ARBA" id="ARBA00022475"/>
    </source>
</evidence>
<dbReference type="SUPFAM" id="SSF46626">
    <property type="entry name" value="Cytochrome c"/>
    <property type="match status" value="3"/>
</dbReference>
<evidence type="ECO:0000256" key="11">
    <source>
        <dbReference type="SAM" id="Phobius"/>
    </source>
</evidence>
<dbReference type="InterPro" id="IPR014353">
    <property type="entry name" value="Membr-bd_ADH_cyt_c"/>
</dbReference>
<dbReference type="PROSITE" id="PS51007">
    <property type="entry name" value="CYTC"/>
    <property type="match status" value="3"/>
</dbReference>
<dbReference type="PANTHER" id="PTHR35008">
    <property type="entry name" value="BLL4482 PROTEIN-RELATED"/>
    <property type="match status" value="1"/>
</dbReference>
<keyword evidence="6" id="KW-0677">Repeat</keyword>
<feature type="domain" description="Cytochrome c" evidence="13">
    <location>
        <begin position="182"/>
        <end position="290"/>
    </location>
</feature>
<organism evidence="14 15">
    <name type="scientific">Vreelandella malpeensis</name>
    <dbReference type="NCBI Taxonomy" id="1172368"/>
    <lineage>
        <taxon>Bacteria</taxon>
        <taxon>Pseudomonadati</taxon>
        <taxon>Pseudomonadota</taxon>
        <taxon>Gammaproteobacteria</taxon>
        <taxon>Oceanospirillales</taxon>
        <taxon>Halomonadaceae</taxon>
        <taxon>Vreelandella</taxon>
    </lineage>
</organism>
<evidence type="ECO:0000256" key="6">
    <source>
        <dbReference type="ARBA" id="ARBA00022737"/>
    </source>
</evidence>
<feature type="domain" description="Cytochrome c" evidence="13">
    <location>
        <begin position="324"/>
        <end position="418"/>
    </location>
</feature>
<evidence type="ECO:0000256" key="10">
    <source>
        <dbReference type="SAM" id="MobiDB-lite"/>
    </source>
</evidence>
<comment type="subcellular location">
    <subcellularLocation>
        <location evidence="1">Cell membrane</location>
    </subcellularLocation>
</comment>
<keyword evidence="15" id="KW-1185">Reference proteome</keyword>
<keyword evidence="8 11" id="KW-0472">Membrane</keyword>
<dbReference type="EMBL" id="WHVL01000002">
    <property type="protein sequence ID" value="MCB8888802.1"/>
    <property type="molecule type" value="Genomic_DNA"/>
</dbReference>
<evidence type="ECO:0000259" key="13">
    <source>
        <dbReference type="PROSITE" id="PS51007"/>
    </source>
</evidence>
<keyword evidence="5 12" id="KW-0732">Signal</keyword>
<protein>
    <submittedName>
        <fullName evidence="14">Cytochrome c</fullName>
    </submittedName>
</protein>
<feature type="transmembrane region" description="Helical" evidence="11">
    <location>
        <begin position="448"/>
        <end position="471"/>
    </location>
</feature>
<dbReference type="PIRSF" id="PIRSF000018">
    <property type="entry name" value="Mb_ADH_cyt_c"/>
    <property type="match status" value="1"/>
</dbReference>
<keyword evidence="2" id="KW-1003">Cell membrane</keyword>
<gene>
    <name evidence="14" type="ORF">GEV37_06690</name>
</gene>
<proteinExistence type="predicted"/>
<dbReference type="InterPro" id="IPR051459">
    <property type="entry name" value="Cytochrome_c-type_DH"/>
</dbReference>
<evidence type="ECO:0000256" key="12">
    <source>
        <dbReference type="SAM" id="SignalP"/>
    </source>
</evidence>
<accession>A0ABS8DR58</accession>
<keyword evidence="4 9" id="KW-0479">Metal-binding</keyword>
<dbReference type="InterPro" id="IPR036909">
    <property type="entry name" value="Cyt_c-like_dom_sf"/>
</dbReference>
<keyword evidence="3 9" id="KW-0349">Heme</keyword>
<dbReference type="InterPro" id="IPR009056">
    <property type="entry name" value="Cyt_c-like_dom"/>
</dbReference>
<comment type="caution">
    <text evidence="14">The sequence shown here is derived from an EMBL/GenBank/DDBJ whole genome shotgun (WGS) entry which is preliminary data.</text>
</comment>
<reference evidence="14 15" key="1">
    <citation type="journal article" date="2021" name="Sci. Rep.">
        <title>Genome analysis of a halophilic bacterium Halomonas malpeensis YU-PRIM-29(T) reveals its exopolysaccharide and pigment producing capabilities.</title>
        <authorList>
            <person name="Athmika"/>
            <person name="Ghate S.D."/>
            <person name="Arun A.B."/>
            <person name="Rao S.S."/>
            <person name="Kumar S.T.A."/>
            <person name="Kandiyil M.K."/>
            <person name="Saptami K."/>
            <person name="Rekha P.D."/>
        </authorList>
    </citation>
    <scope>NUCLEOTIDE SEQUENCE [LARGE SCALE GENOMIC DNA]</scope>
    <source>
        <strain evidence="15">prim 29</strain>
    </source>
</reference>
<keyword evidence="11" id="KW-0812">Transmembrane</keyword>
<evidence type="ECO:0000256" key="4">
    <source>
        <dbReference type="ARBA" id="ARBA00022723"/>
    </source>
</evidence>
<feature type="domain" description="Cytochrome c" evidence="13">
    <location>
        <begin position="36"/>
        <end position="139"/>
    </location>
</feature>
<feature type="signal peptide" evidence="12">
    <location>
        <begin position="1"/>
        <end position="25"/>
    </location>
</feature>
<evidence type="ECO:0000256" key="8">
    <source>
        <dbReference type="ARBA" id="ARBA00023136"/>
    </source>
</evidence>
<feature type="region of interest" description="Disordered" evidence="10">
    <location>
        <begin position="294"/>
        <end position="315"/>
    </location>
</feature>
<dbReference type="PROSITE" id="PS51318">
    <property type="entry name" value="TAT"/>
    <property type="match status" value="1"/>
</dbReference>
<dbReference type="PANTHER" id="PTHR35008:SF8">
    <property type="entry name" value="ALCOHOL DEHYDROGENASE CYTOCHROME C SUBUNIT"/>
    <property type="match status" value="1"/>
</dbReference>
<evidence type="ECO:0000256" key="1">
    <source>
        <dbReference type="ARBA" id="ARBA00004236"/>
    </source>
</evidence>
<evidence type="ECO:0000256" key="7">
    <source>
        <dbReference type="ARBA" id="ARBA00023004"/>
    </source>
</evidence>
<evidence type="ECO:0000256" key="5">
    <source>
        <dbReference type="ARBA" id="ARBA00022729"/>
    </source>
</evidence>
<keyword evidence="7 9" id="KW-0408">Iron</keyword>
<evidence type="ECO:0000313" key="14">
    <source>
        <dbReference type="EMBL" id="MCB8888802.1"/>
    </source>
</evidence>
<dbReference type="Gene3D" id="1.10.760.10">
    <property type="entry name" value="Cytochrome c-like domain"/>
    <property type="match status" value="3"/>
</dbReference>
<evidence type="ECO:0000313" key="15">
    <source>
        <dbReference type="Proteomes" id="UP001319882"/>
    </source>
</evidence>
<evidence type="ECO:0000256" key="3">
    <source>
        <dbReference type="ARBA" id="ARBA00022617"/>
    </source>
</evidence>
<evidence type="ECO:0000256" key="9">
    <source>
        <dbReference type="PROSITE-ProRule" id="PRU00433"/>
    </source>
</evidence>
<feature type="chain" id="PRO_5046151493" evidence="12">
    <location>
        <begin position="26"/>
        <end position="479"/>
    </location>
</feature>